<dbReference type="InterPro" id="IPR027417">
    <property type="entry name" value="P-loop_NTPase"/>
</dbReference>
<dbReference type="AlphaFoldDB" id="A0A2J7RQ36"/>
<reference evidence="8 9" key="1">
    <citation type="submission" date="2017-12" db="EMBL/GenBank/DDBJ databases">
        <title>Hemimetabolous genomes reveal molecular basis of termite eusociality.</title>
        <authorList>
            <person name="Harrison M.C."/>
            <person name="Jongepier E."/>
            <person name="Robertson H.M."/>
            <person name="Arning N."/>
            <person name="Bitard-Feildel T."/>
            <person name="Chao H."/>
            <person name="Childers C.P."/>
            <person name="Dinh H."/>
            <person name="Doddapaneni H."/>
            <person name="Dugan S."/>
            <person name="Gowin J."/>
            <person name="Greiner C."/>
            <person name="Han Y."/>
            <person name="Hu H."/>
            <person name="Hughes D.S.T."/>
            <person name="Huylmans A.-K."/>
            <person name="Kemena C."/>
            <person name="Kremer L.P.M."/>
            <person name="Lee S.L."/>
            <person name="Lopez-Ezquerra A."/>
            <person name="Mallet L."/>
            <person name="Monroy-Kuhn J.M."/>
            <person name="Moser A."/>
            <person name="Murali S.C."/>
            <person name="Muzny D.M."/>
            <person name="Otani S."/>
            <person name="Piulachs M.-D."/>
            <person name="Poelchau M."/>
            <person name="Qu J."/>
            <person name="Schaub F."/>
            <person name="Wada-Katsumata A."/>
            <person name="Worley K.C."/>
            <person name="Xie Q."/>
            <person name="Ylla G."/>
            <person name="Poulsen M."/>
            <person name="Gibbs R.A."/>
            <person name="Schal C."/>
            <person name="Richards S."/>
            <person name="Belles X."/>
            <person name="Korb J."/>
            <person name="Bornberg-Bauer E."/>
        </authorList>
    </citation>
    <scope>NUCLEOTIDE SEQUENCE [LARGE SCALE GENOMIC DNA]</scope>
    <source>
        <tissue evidence="8">Whole body</tissue>
    </source>
</reference>
<dbReference type="Proteomes" id="UP000235965">
    <property type="component" value="Unassembled WGS sequence"/>
</dbReference>
<comment type="caution">
    <text evidence="8">The sequence shown here is derived from an EMBL/GenBank/DDBJ whole genome shotgun (WGS) entry which is preliminary data.</text>
</comment>
<protein>
    <submittedName>
        <fullName evidence="8">Iron-sulfur protein NUBPL</fullName>
    </submittedName>
</protein>
<dbReference type="GO" id="GO:0051539">
    <property type="term" value="F:4 iron, 4 sulfur cluster binding"/>
    <property type="evidence" value="ECO:0007669"/>
    <property type="project" value="UniProtKB-KW"/>
</dbReference>
<dbReference type="GO" id="GO:0005739">
    <property type="term" value="C:mitochondrion"/>
    <property type="evidence" value="ECO:0007669"/>
    <property type="project" value="TreeGrafter"/>
</dbReference>
<evidence type="ECO:0000256" key="3">
    <source>
        <dbReference type="ARBA" id="ARBA00022741"/>
    </source>
</evidence>
<keyword evidence="5" id="KW-0408">Iron</keyword>
<dbReference type="FunFam" id="3.40.50.300:FF:001278">
    <property type="entry name" value="Iron-sulfur cluster carrier protein"/>
    <property type="match status" value="1"/>
</dbReference>
<evidence type="ECO:0000256" key="7">
    <source>
        <dbReference type="ARBA" id="ARBA00024036"/>
    </source>
</evidence>
<evidence type="ECO:0000313" key="8">
    <source>
        <dbReference type="EMBL" id="PNF42955.1"/>
    </source>
</evidence>
<dbReference type="EMBL" id="NEVH01001348">
    <property type="protein sequence ID" value="PNF42955.1"/>
    <property type="molecule type" value="Genomic_DNA"/>
</dbReference>
<evidence type="ECO:0000256" key="4">
    <source>
        <dbReference type="ARBA" id="ARBA00022840"/>
    </source>
</evidence>
<dbReference type="GO" id="GO:0016226">
    <property type="term" value="P:iron-sulfur cluster assembly"/>
    <property type="evidence" value="ECO:0007669"/>
    <property type="project" value="InterPro"/>
</dbReference>
<dbReference type="HAMAP" id="MF_02040">
    <property type="entry name" value="Mrp_NBP35"/>
    <property type="match status" value="1"/>
</dbReference>
<dbReference type="InterPro" id="IPR033756">
    <property type="entry name" value="YlxH/NBP35"/>
</dbReference>
<gene>
    <name evidence="8" type="primary">NUBPL_3</name>
    <name evidence="8" type="ORF">B7P43_G11499</name>
</gene>
<evidence type="ECO:0000256" key="2">
    <source>
        <dbReference type="ARBA" id="ARBA00022723"/>
    </source>
</evidence>
<dbReference type="OrthoDB" id="1741334at2759"/>
<dbReference type="InterPro" id="IPR044304">
    <property type="entry name" value="NUBPL-like"/>
</dbReference>
<keyword evidence="2" id="KW-0479">Metal-binding</keyword>
<keyword evidence="6" id="KW-0411">Iron-sulfur</keyword>
<keyword evidence="1" id="KW-0004">4Fe-4S</keyword>
<dbReference type="CDD" id="cd02037">
    <property type="entry name" value="Mrp_NBP35"/>
    <property type="match status" value="1"/>
</dbReference>
<dbReference type="GO" id="GO:0032981">
    <property type="term" value="P:mitochondrial respiratory chain complex I assembly"/>
    <property type="evidence" value="ECO:0007669"/>
    <property type="project" value="TreeGrafter"/>
</dbReference>
<evidence type="ECO:0000313" key="9">
    <source>
        <dbReference type="Proteomes" id="UP000235965"/>
    </source>
</evidence>
<keyword evidence="3" id="KW-0547">Nucleotide-binding</keyword>
<dbReference type="GO" id="GO:0005524">
    <property type="term" value="F:ATP binding"/>
    <property type="evidence" value="ECO:0007669"/>
    <property type="project" value="UniProtKB-KW"/>
</dbReference>
<name>A0A2J7RQ36_9NEOP</name>
<proteinExistence type="inferred from homology"/>
<dbReference type="Gene3D" id="3.40.50.300">
    <property type="entry name" value="P-loop containing nucleotide triphosphate hydrolases"/>
    <property type="match status" value="1"/>
</dbReference>
<dbReference type="InterPro" id="IPR000808">
    <property type="entry name" value="Mrp-like_CS"/>
</dbReference>
<evidence type="ECO:0000256" key="1">
    <source>
        <dbReference type="ARBA" id="ARBA00022485"/>
    </source>
</evidence>
<sequence length="271" mass="29266">MARGLPKQKPITGVKQIILVASGKGGVGKSTTAVNLSAALKSVEPNKIVGLLDTDVYGPSVPLMMNLHETPLLTRDNMMIPLVNYGLQCMSMGFLVDDRSPVIWRGLMVMSALEKLLRQVAWDAVDYLVVDTPPGTGDTHLSLIQNLPLEGVVLVTTPQAAAVEVTRRGAVMFQRLKVPIIGVVQNMNTVVCPKCHHSLSLYGHGTEALTSELGVDLLQDIPMDPAITETTDQGKPIVVALPNSSQAEAYKTLARKVITFLKKQEVPENKI</sequence>
<keyword evidence="4" id="KW-0067">ATP-binding</keyword>
<organism evidence="8 9">
    <name type="scientific">Cryptotermes secundus</name>
    <dbReference type="NCBI Taxonomy" id="105785"/>
    <lineage>
        <taxon>Eukaryota</taxon>
        <taxon>Metazoa</taxon>
        <taxon>Ecdysozoa</taxon>
        <taxon>Arthropoda</taxon>
        <taxon>Hexapoda</taxon>
        <taxon>Insecta</taxon>
        <taxon>Pterygota</taxon>
        <taxon>Neoptera</taxon>
        <taxon>Polyneoptera</taxon>
        <taxon>Dictyoptera</taxon>
        <taxon>Blattodea</taxon>
        <taxon>Blattoidea</taxon>
        <taxon>Termitoidae</taxon>
        <taxon>Kalotermitidae</taxon>
        <taxon>Cryptotermitinae</taxon>
        <taxon>Cryptotermes</taxon>
    </lineage>
</organism>
<comment type="similarity">
    <text evidence="7">Belongs to the Mrp/NBP35 ATP-binding proteins family.</text>
</comment>
<dbReference type="PANTHER" id="PTHR42961">
    <property type="entry name" value="IRON-SULFUR PROTEIN NUBPL"/>
    <property type="match status" value="1"/>
</dbReference>
<evidence type="ECO:0000256" key="5">
    <source>
        <dbReference type="ARBA" id="ARBA00023004"/>
    </source>
</evidence>
<dbReference type="PROSITE" id="PS01215">
    <property type="entry name" value="MRP"/>
    <property type="match status" value="1"/>
</dbReference>
<dbReference type="Pfam" id="PF10609">
    <property type="entry name" value="ParA"/>
    <property type="match status" value="1"/>
</dbReference>
<dbReference type="GO" id="GO:0140663">
    <property type="term" value="F:ATP-dependent FeS chaperone activity"/>
    <property type="evidence" value="ECO:0007669"/>
    <property type="project" value="InterPro"/>
</dbReference>
<dbReference type="PANTHER" id="PTHR42961:SF2">
    <property type="entry name" value="IRON-SULFUR PROTEIN NUBPL"/>
    <property type="match status" value="1"/>
</dbReference>
<dbReference type="GO" id="GO:0046872">
    <property type="term" value="F:metal ion binding"/>
    <property type="evidence" value="ECO:0007669"/>
    <property type="project" value="UniProtKB-KW"/>
</dbReference>
<keyword evidence="9" id="KW-1185">Reference proteome</keyword>
<dbReference type="SUPFAM" id="SSF52540">
    <property type="entry name" value="P-loop containing nucleoside triphosphate hydrolases"/>
    <property type="match status" value="1"/>
</dbReference>
<accession>A0A2J7RQ36</accession>
<dbReference type="InterPro" id="IPR019591">
    <property type="entry name" value="Mrp/NBP35_ATP-bd"/>
</dbReference>
<evidence type="ECO:0000256" key="6">
    <source>
        <dbReference type="ARBA" id="ARBA00023014"/>
    </source>
</evidence>